<comment type="caution">
    <text evidence="2">The sequence shown here is derived from an EMBL/GenBank/DDBJ whole genome shotgun (WGS) entry which is preliminary data.</text>
</comment>
<dbReference type="EMBL" id="BMYO01000002">
    <property type="protein sequence ID" value="GHD58842.1"/>
    <property type="molecule type" value="Genomic_DNA"/>
</dbReference>
<evidence type="ECO:0000313" key="3">
    <source>
        <dbReference type="Proteomes" id="UP000604737"/>
    </source>
</evidence>
<proteinExistence type="predicted"/>
<feature type="compositionally biased region" description="Polar residues" evidence="1">
    <location>
        <begin position="45"/>
        <end position="54"/>
    </location>
</feature>
<feature type="region of interest" description="Disordered" evidence="1">
    <location>
        <begin position="41"/>
        <end position="74"/>
    </location>
</feature>
<dbReference type="Proteomes" id="UP000604737">
    <property type="component" value="Unassembled WGS sequence"/>
</dbReference>
<keyword evidence="3" id="KW-1185">Reference proteome</keyword>
<protein>
    <submittedName>
        <fullName evidence="2">Uncharacterized protein</fullName>
    </submittedName>
</protein>
<evidence type="ECO:0000256" key="1">
    <source>
        <dbReference type="SAM" id="MobiDB-lite"/>
    </source>
</evidence>
<name>A0ABQ3GZU0_9NEIS</name>
<evidence type="ECO:0000313" key="2">
    <source>
        <dbReference type="EMBL" id="GHD58842.1"/>
    </source>
</evidence>
<gene>
    <name evidence="2" type="ORF">GCM10007350_09320</name>
</gene>
<dbReference type="RefSeq" id="WP_189458995.1">
    <property type="nucleotide sequence ID" value="NZ_BMYO01000002.1"/>
</dbReference>
<reference evidence="3" key="1">
    <citation type="journal article" date="2019" name="Int. J. Syst. Evol. Microbiol.">
        <title>The Global Catalogue of Microorganisms (GCM) 10K type strain sequencing project: providing services to taxonomists for standard genome sequencing and annotation.</title>
        <authorList>
            <consortium name="The Broad Institute Genomics Platform"/>
            <consortium name="The Broad Institute Genome Sequencing Center for Infectious Disease"/>
            <person name="Wu L."/>
            <person name="Ma J."/>
        </authorList>
    </citation>
    <scope>NUCLEOTIDE SEQUENCE [LARGE SCALE GENOMIC DNA]</scope>
    <source>
        <strain evidence="3">KCTC 23701</strain>
    </source>
</reference>
<sequence length="74" mass="8459">MANQNYYDFNVEVRPTPVGTGLDGWYQIVRCTRDARQPVTAWQRAPQTRSNSVHESLRNAANWAKGQIPHQFAS</sequence>
<accession>A0ABQ3GZU0</accession>
<organism evidence="2 3">
    <name type="scientific">Jeongeupia chitinilytica</name>
    <dbReference type="NCBI Taxonomy" id="1041641"/>
    <lineage>
        <taxon>Bacteria</taxon>
        <taxon>Pseudomonadati</taxon>
        <taxon>Pseudomonadota</taxon>
        <taxon>Betaproteobacteria</taxon>
        <taxon>Neisseriales</taxon>
        <taxon>Chitinibacteraceae</taxon>
        <taxon>Jeongeupia</taxon>
    </lineage>
</organism>